<dbReference type="Pfam" id="PF00209">
    <property type="entry name" value="SNF"/>
    <property type="match status" value="1"/>
</dbReference>
<dbReference type="AlphaFoldDB" id="A0A9J6BKX7"/>
<feature type="binding site" evidence="14">
    <location>
        <position position="68"/>
    </location>
    <ligand>
        <name>Na(+)</name>
        <dbReference type="ChEBI" id="CHEBI:29101"/>
        <label>1</label>
    </ligand>
</feature>
<comment type="similarity">
    <text evidence="2 16">Belongs to the sodium:neurotransmitter symporter (SNF) (TC 2.A.22) family.</text>
</comment>
<dbReference type="PROSITE" id="PS00610">
    <property type="entry name" value="NA_NEUROTRAN_SYMP_1"/>
    <property type="match status" value="1"/>
</dbReference>
<dbReference type="GO" id="GO:0005886">
    <property type="term" value="C:plasma membrane"/>
    <property type="evidence" value="ECO:0007669"/>
    <property type="project" value="TreeGrafter"/>
</dbReference>
<feature type="disulfide bond" evidence="15">
    <location>
        <begin position="166"/>
        <end position="174"/>
    </location>
</feature>
<accession>A0A9J6BKX7</accession>
<reference evidence="18" key="1">
    <citation type="submission" date="2021-03" db="EMBL/GenBank/DDBJ databases">
        <title>Chromosome level genome of the anhydrobiotic midge Polypedilum vanderplanki.</title>
        <authorList>
            <person name="Yoshida Y."/>
            <person name="Kikawada T."/>
            <person name="Gusev O."/>
        </authorList>
    </citation>
    <scope>NUCLEOTIDE SEQUENCE</scope>
    <source>
        <strain evidence="18">NIAS01</strain>
        <tissue evidence="18">Whole body or cell culture</tissue>
    </source>
</reference>
<keyword evidence="7 17" id="KW-1133">Transmembrane helix</keyword>
<dbReference type="GO" id="GO:0046872">
    <property type="term" value="F:metal ion binding"/>
    <property type="evidence" value="ECO:0007669"/>
    <property type="project" value="UniProtKB-KW"/>
</dbReference>
<organism evidence="18 19">
    <name type="scientific">Polypedilum vanderplanki</name>
    <name type="common">Sleeping chironomid midge</name>
    <dbReference type="NCBI Taxonomy" id="319348"/>
    <lineage>
        <taxon>Eukaryota</taxon>
        <taxon>Metazoa</taxon>
        <taxon>Ecdysozoa</taxon>
        <taxon>Arthropoda</taxon>
        <taxon>Hexapoda</taxon>
        <taxon>Insecta</taxon>
        <taxon>Pterygota</taxon>
        <taxon>Neoptera</taxon>
        <taxon>Endopterygota</taxon>
        <taxon>Diptera</taxon>
        <taxon>Nematocera</taxon>
        <taxon>Chironomoidea</taxon>
        <taxon>Chironomidae</taxon>
        <taxon>Chironominae</taxon>
        <taxon>Polypedilum</taxon>
        <taxon>Polypedilum</taxon>
    </lineage>
</organism>
<feature type="binding site" evidence="14">
    <location>
        <position position="399"/>
    </location>
    <ligand>
        <name>Na(+)</name>
        <dbReference type="ChEBI" id="CHEBI:29101"/>
        <label>1</label>
    </ligand>
</feature>
<evidence type="ECO:0000313" key="18">
    <source>
        <dbReference type="EMBL" id="KAG5670418.1"/>
    </source>
</evidence>
<comment type="subcellular location">
    <subcellularLocation>
        <location evidence="1">Membrane</location>
        <topology evidence="1">Multi-pass membrane protein</topology>
    </subcellularLocation>
</comment>
<keyword evidence="10 17" id="KW-0472">Membrane</keyword>
<evidence type="ECO:0000256" key="17">
    <source>
        <dbReference type="SAM" id="Phobius"/>
    </source>
</evidence>
<feature type="transmembrane region" description="Helical" evidence="17">
    <location>
        <begin position="82"/>
        <end position="102"/>
    </location>
</feature>
<feature type="transmembrane region" description="Helical" evidence="17">
    <location>
        <begin position="55"/>
        <end position="76"/>
    </location>
</feature>
<sequence>MTQEIYDNPAFSSENSLSVIEGNLTSVNNEDKNEDRKIVTKDGVIRQKWGRDIEFLLSCIAMAIGLGNVWRFPFIALENGGGAFVIPYIIVLILIGKPGYYLEMIMGQFSSRGTVKVYDCVPAMRGVGLGQMICLAMVATYYSAIVAIILYFLIVSFFPTLPWSECKDYWDVPCYSSSGSNSNITWNNNTKSSAELYFLKDVLNARDTLEDGIGLPNWNLVGLLVFSWTIMFILLFKGVRITGKASYVTGTAPFIFLAIFFIRAITLEGSYEGIAYFFKPKWNDILKPKVWFEACTQVFFTLNVFFVNVIMCASYNRFEHKIQRDSAIVTTLDTFTSLLVGSITFGIVGHLSHELNRPIKEVFRGGPGLVFVTYPETIAKFKFWPQFFSVMFFLMLFILSFGSLLATSLSAMTVIRDRFKRIKDWQAALGFAIFGTIFGCFYTTPAGLLILNLVDSYCATFVIFILACLEIYTFSYIYGVARICKDVKFMLGFRPNIFWRVTWKFITPLIMTAIVIYTFVYFELPSDGDYQYPVGAHIFGWFIALLGLIWVPVIFTTRVWKQKQETKLIEKIRAALRPTKNWGPLDPVTNAKYKEFMTKN</sequence>
<dbReference type="PRINTS" id="PR00176">
    <property type="entry name" value="NANEUSMPORT"/>
</dbReference>
<evidence type="ECO:0000256" key="11">
    <source>
        <dbReference type="ARBA" id="ARBA00023180"/>
    </source>
</evidence>
<dbReference type="PROSITE" id="PS50267">
    <property type="entry name" value="NA_NEUROTRAN_SYMP_3"/>
    <property type="match status" value="1"/>
</dbReference>
<keyword evidence="5 16" id="KW-0769">Symport</keyword>
<evidence type="ECO:0000256" key="7">
    <source>
        <dbReference type="ARBA" id="ARBA00022989"/>
    </source>
</evidence>
<evidence type="ECO:0000256" key="8">
    <source>
        <dbReference type="ARBA" id="ARBA00023053"/>
    </source>
</evidence>
<evidence type="ECO:0000256" key="2">
    <source>
        <dbReference type="ARBA" id="ARBA00006459"/>
    </source>
</evidence>
<evidence type="ECO:0000256" key="10">
    <source>
        <dbReference type="ARBA" id="ARBA00023136"/>
    </source>
</evidence>
<feature type="binding site" evidence="14">
    <location>
        <position position="403"/>
    </location>
    <ligand>
        <name>Na(+)</name>
        <dbReference type="ChEBI" id="CHEBI:29101"/>
        <label>1</label>
    </ligand>
</feature>
<keyword evidence="4 16" id="KW-0812">Transmembrane</keyword>
<keyword evidence="9" id="KW-0406">Ion transport</keyword>
<evidence type="ECO:0000256" key="14">
    <source>
        <dbReference type="PIRSR" id="PIRSR600175-1"/>
    </source>
</evidence>
<feature type="transmembrane region" description="Helical" evidence="17">
    <location>
        <begin position="218"/>
        <end position="236"/>
    </location>
</feature>
<evidence type="ECO:0000256" key="12">
    <source>
        <dbReference type="ARBA" id="ARBA00023201"/>
    </source>
</evidence>
<dbReference type="InterPro" id="IPR037272">
    <property type="entry name" value="SNS_sf"/>
</dbReference>
<evidence type="ECO:0000256" key="3">
    <source>
        <dbReference type="ARBA" id="ARBA00022448"/>
    </source>
</evidence>
<keyword evidence="15" id="KW-1015">Disulfide bond</keyword>
<keyword evidence="6" id="KW-0029">Amino-acid transport</keyword>
<feature type="binding site" evidence="14">
    <location>
        <position position="63"/>
    </location>
    <ligand>
        <name>Na(+)</name>
        <dbReference type="ChEBI" id="CHEBI:29101"/>
        <label>1</label>
    </ligand>
</feature>
<dbReference type="GO" id="GO:0005283">
    <property type="term" value="F:amino acid:sodium symporter activity"/>
    <property type="evidence" value="ECO:0007669"/>
    <property type="project" value="TreeGrafter"/>
</dbReference>
<evidence type="ECO:0000256" key="13">
    <source>
        <dbReference type="ARBA" id="ARBA00037785"/>
    </source>
</evidence>
<keyword evidence="8 14" id="KW-0915">Sodium</keyword>
<dbReference type="Proteomes" id="UP001107558">
    <property type="component" value="Chromosome 3"/>
</dbReference>
<evidence type="ECO:0000256" key="9">
    <source>
        <dbReference type="ARBA" id="ARBA00023065"/>
    </source>
</evidence>
<protein>
    <recommendedName>
        <fullName evidence="16">Transporter</fullName>
    </recommendedName>
</protein>
<dbReference type="InterPro" id="IPR000175">
    <property type="entry name" value="Na/ntran_symport"/>
</dbReference>
<keyword evidence="3 16" id="KW-0813">Transport</keyword>
<feature type="transmembrane region" description="Helical" evidence="17">
    <location>
        <begin position="534"/>
        <end position="555"/>
    </location>
</feature>
<name>A0A9J6BKX7_POLVA</name>
<dbReference type="GO" id="GO:0089718">
    <property type="term" value="P:amino acid import across plasma membrane"/>
    <property type="evidence" value="ECO:0007669"/>
    <property type="project" value="TreeGrafter"/>
</dbReference>
<feature type="transmembrane region" description="Helical" evidence="17">
    <location>
        <begin position="427"/>
        <end position="453"/>
    </location>
</feature>
<keyword evidence="14" id="KW-0479">Metal-binding</keyword>
<feature type="transmembrane region" description="Helical" evidence="17">
    <location>
        <begin position="291"/>
        <end position="315"/>
    </location>
</feature>
<feature type="transmembrane region" description="Helical" evidence="17">
    <location>
        <begin position="327"/>
        <end position="348"/>
    </location>
</feature>
<keyword evidence="19" id="KW-1185">Reference proteome</keyword>
<evidence type="ECO:0000256" key="15">
    <source>
        <dbReference type="PIRSR" id="PIRSR600175-2"/>
    </source>
</evidence>
<dbReference type="OrthoDB" id="6581954at2759"/>
<gene>
    <name evidence="18" type="ORF">PVAND_000684</name>
</gene>
<dbReference type="CDD" id="cd10324">
    <property type="entry name" value="SLC6sbd"/>
    <property type="match status" value="1"/>
</dbReference>
<evidence type="ECO:0000256" key="4">
    <source>
        <dbReference type="ARBA" id="ARBA00022692"/>
    </source>
</evidence>
<keyword evidence="11" id="KW-0325">Glycoprotein</keyword>
<proteinExistence type="inferred from homology"/>
<evidence type="ECO:0000256" key="6">
    <source>
        <dbReference type="ARBA" id="ARBA00022970"/>
    </source>
</evidence>
<evidence type="ECO:0000313" key="19">
    <source>
        <dbReference type="Proteomes" id="UP001107558"/>
    </source>
</evidence>
<keyword evidence="12" id="KW-0739">Sodium transport</keyword>
<comment type="caution">
    <text evidence="18">The sequence shown here is derived from an EMBL/GenBank/DDBJ whole genome shotgun (WGS) entry which is preliminary data.</text>
</comment>
<comment type="function">
    <text evidence="13">Unusual broad substrate spectrum amino acid:sodium cotransporter that promotes absorption of the D isomers of essential amino acids. Neutral amino acids are the preferred substrates, especially methionine and phenylalanine.</text>
</comment>
<evidence type="ECO:0000256" key="16">
    <source>
        <dbReference type="RuleBase" id="RU003732"/>
    </source>
</evidence>
<evidence type="ECO:0000256" key="1">
    <source>
        <dbReference type="ARBA" id="ARBA00004141"/>
    </source>
</evidence>
<feature type="transmembrane region" description="Helical" evidence="17">
    <location>
        <begin position="248"/>
        <end position="271"/>
    </location>
</feature>
<dbReference type="SUPFAM" id="SSF161070">
    <property type="entry name" value="SNF-like"/>
    <property type="match status" value="1"/>
</dbReference>
<evidence type="ECO:0000256" key="5">
    <source>
        <dbReference type="ARBA" id="ARBA00022847"/>
    </source>
</evidence>
<feature type="transmembrane region" description="Helical" evidence="17">
    <location>
        <begin position="133"/>
        <end position="154"/>
    </location>
</feature>
<feature type="transmembrane region" description="Helical" evidence="17">
    <location>
        <begin position="459"/>
        <end position="481"/>
    </location>
</feature>
<dbReference type="PANTHER" id="PTHR11616">
    <property type="entry name" value="SODIUM/CHLORIDE DEPENDENT TRANSPORTER"/>
    <property type="match status" value="1"/>
</dbReference>
<dbReference type="PANTHER" id="PTHR11616:SF321">
    <property type="entry name" value="SODIUM-DEPENDENT NUTRIENT AMINO ACID TRANSPORTER 1-RELATED"/>
    <property type="match status" value="1"/>
</dbReference>
<feature type="transmembrane region" description="Helical" evidence="17">
    <location>
        <begin position="501"/>
        <end position="522"/>
    </location>
</feature>
<dbReference type="GO" id="GO:0015179">
    <property type="term" value="F:L-amino acid transmembrane transporter activity"/>
    <property type="evidence" value="ECO:0007669"/>
    <property type="project" value="TreeGrafter"/>
</dbReference>
<feature type="transmembrane region" description="Helical" evidence="17">
    <location>
        <begin position="390"/>
        <end position="415"/>
    </location>
</feature>
<dbReference type="EMBL" id="JADBJN010000003">
    <property type="protein sequence ID" value="KAG5670418.1"/>
    <property type="molecule type" value="Genomic_DNA"/>
</dbReference>